<proteinExistence type="predicted"/>
<protein>
    <submittedName>
        <fullName evidence="1">Uncharacterized protein</fullName>
    </submittedName>
</protein>
<sequence>MLFLALDDQNNLRIGYQRYLTKLSTLISFLPIDYSHCGLLPEHLGLFVYNPQSLLTTSGDGPSNGCSHLCTSDQEILILSIFFYSRMGGGRFVFKKKNSSVIGPLSDATARSSFLLIYFSRLPPLLFLLGR</sequence>
<gene>
    <name evidence="1" type="ORF">NPIL_676761</name>
</gene>
<dbReference type="Proteomes" id="UP000887013">
    <property type="component" value="Unassembled WGS sequence"/>
</dbReference>
<reference evidence="1" key="1">
    <citation type="submission" date="2020-08" db="EMBL/GenBank/DDBJ databases">
        <title>Multicomponent nature underlies the extraordinary mechanical properties of spider dragline silk.</title>
        <authorList>
            <person name="Kono N."/>
            <person name="Nakamura H."/>
            <person name="Mori M."/>
            <person name="Yoshida Y."/>
            <person name="Ohtoshi R."/>
            <person name="Malay A.D."/>
            <person name="Moran D.A.P."/>
            <person name="Tomita M."/>
            <person name="Numata K."/>
            <person name="Arakawa K."/>
        </authorList>
    </citation>
    <scope>NUCLEOTIDE SEQUENCE</scope>
</reference>
<accession>A0A8X6MR62</accession>
<evidence type="ECO:0000313" key="1">
    <source>
        <dbReference type="EMBL" id="GFS73400.1"/>
    </source>
</evidence>
<keyword evidence="2" id="KW-1185">Reference proteome</keyword>
<organism evidence="1 2">
    <name type="scientific">Nephila pilipes</name>
    <name type="common">Giant wood spider</name>
    <name type="synonym">Nephila maculata</name>
    <dbReference type="NCBI Taxonomy" id="299642"/>
    <lineage>
        <taxon>Eukaryota</taxon>
        <taxon>Metazoa</taxon>
        <taxon>Ecdysozoa</taxon>
        <taxon>Arthropoda</taxon>
        <taxon>Chelicerata</taxon>
        <taxon>Arachnida</taxon>
        <taxon>Araneae</taxon>
        <taxon>Araneomorphae</taxon>
        <taxon>Entelegynae</taxon>
        <taxon>Araneoidea</taxon>
        <taxon>Nephilidae</taxon>
        <taxon>Nephila</taxon>
    </lineage>
</organism>
<name>A0A8X6MR62_NEPPI</name>
<evidence type="ECO:0000313" key="2">
    <source>
        <dbReference type="Proteomes" id="UP000887013"/>
    </source>
</evidence>
<dbReference type="AlphaFoldDB" id="A0A8X6MR62"/>
<dbReference type="EMBL" id="BMAW01001293">
    <property type="protein sequence ID" value="GFS73400.1"/>
    <property type="molecule type" value="Genomic_DNA"/>
</dbReference>
<comment type="caution">
    <text evidence="1">The sequence shown here is derived from an EMBL/GenBank/DDBJ whole genome shotgun (WGS) entry which is preliminary data.</text>
</comment>